<dbReference type="AlphaFoldDB" id="A0A1F2PJE3"/>
<evidence type="ECO:0000313" key="4">
    <source>
        <dbReference type="EMBL" id="OFV70972.1"/>
    </source>
</evidence>
<dbReference type="PROSITE" id="PS50983">
    <property type="entry name" value="FE_B12_PBP"/>
    <property type="match status" value="1"/>
</dbReference>
<dbReference type="InterPro" id="IPR002491">
    <property type="entry name" value="ABC_transptr_periplasmic_BD"/>
</dbReference>
<organism evidence="4 5">
    <name type="scientific">Acetobacterium wieringae</name>
    <dbReference type="NCBI Taxonomy" id="52694"/>
    <lineage>
        <taxon>Bacteria</taxon>
        <taxon>Bacillati</taxon>
        <taxon>Bacillota</taxon>
        <taxon>Clostridia</taxon>
        <taxon>Eubacteriales</taxon>
        <taxon>Eubacteriaceae</taxon>
        <taxon>Acetobacterium</taxon>
    </lineage>
</organism>
<evidence type="ECO:0000256" key="1">
    <source>
        <dbReference type="ARBA" id="ARBA00008814"/>
    </source>
</evidence>
<sequence>MKKKLVALLLVVCLVMTMATACGSSGSGTASANATTSFTDSAGRVVEVPTKITRIVPSGALAQIALFALAPEMFVGLSSKWDATAQEYIDTQYLDLPVLGQFYGQGDLNLEEIANVDPQIIIDIGESKSTIVEDMDGIQEQVGIPTVHIEATIDTMAEAYRTLGKLLGKEKEAEVLAKYCETVNTDTQNIIDKVGENGKAKLVYCTGEDGLSVLAKGSFHAEVIDALSNNVAVVSDISSKGTGNPVDMEQLMLWDPDVIIFAPGSAYSAVATSEAWQNLKAIKNGTYYEVPNGPYNWMGSPPSVNRLMGMIWMTQLLYPDQAQYDGYKKAAEYYKLFYHTDLTQDQYTKLVANSLGKTAK</sequence>
<dbReference type="GO" id="GO:0071281">
    <property type="term" value="P:cellular response to iron ion"/>
    <property type="evidence" value="ECO:0007669"/>
    <property type="project" value="TreeGrafter"/>
</dbReference>
<dbReference type="Gene3D" id="1.20.58.2180">
    <property type="match status" value="1"/>
</dbReference>
<dbReference type="Proteomes" id="UP000176244">
    <property type="component" value="Unassembled WGS sequence"/>
</dbReference>
<dbReference type="SUPFAM" id="SSF53807">
    <property type="entry name" value="Helical backbone' metal receptor"/>
    <property type="match status" value="1"/>
</dbReference>
<dbReference type="InterPro" id="IPR050902">
    <property type="entry name" value="ABC_Transporter_SBP"/>
</dbReference>
<feature type="domain" description="Fe/B12 periplasmic-binding" evidence="3">
    <location>
        <begin position="54"/>
        <end position="321"/>
    </location>
</feature>
<dbReference type="EMBL" id="LKEU01000027">
    <property type="protein sequence ID" value="OFV70972.1"/>
    <property type="molecule type" value="Genomic_DNA"/>
</dbReference>
<dbReference type="RefSeq" id="WP_070370872.1">
    <property type="nucleotide sequence ID" value="NZ_LKEU01000027.1"/>
</dbReference>
<feature type="chain" id="PRO_5038389389" evidence="2">
    <location>
        <begin position="22"/>
        <end position="360"/>
    </location>
</feature>
<dbReference type="Gene3D" id="3.40.50.1980">
    <property type="entry name" value="Nitrogenase molybdenum iron protein domain"/>
    <property type="match status" value="2"/>
</dbReference>
<evidence type="ECO:0000256" key="2">
    <source>
        <dbReference type="SAM" id="SignalP"/>
    </source>
</evidence>
<proteinExistence type="inferred from homology"/>
<feature type="signal peptide" evidence="2">
    <location>
        <begin position="1"/>
        <end position="21"/>
    </location>
</feature>
<dbReference type="Pfam" id="PF01497">
    <property type="entry name" value="Peripla_BP_2"/>
    <property type="match status" value="1"/>
</dbReference>
<name>A0A1F2PJE3_9FIRM</name>
<accession>A0A1F2PJE3</accession>
<gene>
    <name evidence="4" type="primary">yfmC</name>
    <name evidence="4" type="ORF">ACWI_15580</name>
</gene>
<dbReference type="OrthoDB" id="9787830at2"/>
<protein>
    <submittedName>
        <fullName evidence="4">Fe(3+)-citrate-binding protein YfmC</fullName>
    </submittedName>
</protein>
<evidence type="ECO:0000259" key="3">
    <source>
        <dbReference type="PROSITE" id="PS50983"/>
    </source>
</evidence>
<comment type="similarity">
    <text evidence="1">Belongs to the bacterial solute-binding protein 8 family.</text>
</comment>
<reference evidence="4 5" key="1">
    <citation type="submission" date="2015-09" db="EMBL/GenBank/DDBJ databases">
        <title>Genome sequence of Acetobacterium wieringae DSM 1911.</title>
        <authorList>
            <person name="Poehlein A."/>
            <person name="Bengelsdorf F.R."/>
            <person name="Schiel-Bengelsdorf B."/>
            <person name="Duerre P."/>
            <person name="Daniel R."/>
        </authorList>
    </citation>
    <scope>NUCLEOTIDE SEQUENCE [LARGE SCALE GENOMIC DNA]</scope>
    <source>
        <strain evidence="4 5">DSM 1911</strain>
    </source>
</reference>
<comment type="caution">
    <text evidence="4">The sequence shown here is derived from an EMBL/GenBank/DDBJ whole genome shotgun (WGS) entry which is preliminary data.</text>
</comment>
<dbReference type="PANTHER" id="PTHR30535">
    <property type="entry name" value="VITAMIN B12-BINDING PROTEIN"/>
    <property type="match status" value="1"/>
</dbReference>
<dbReference type="PANTHER" id="PTHR30535:SF34">
    <property type="entry name" value="MOLYBDATE-BINDING PROTEIN MOLA"/>
    <property type="match status" value="1"/>
</dbReference>
<dbReference type="STRING" id="52694.ACWI_15580"/>
<evidence type="ECO:0000313" key="5">
    <source>
        <dbReference type="Proteomes" id="UP000176244"/>
    </source>
</evidence>
<keyword evidence="2" id="KW-0732">Signal</keyword>
<dbReference type="PROSITE" id="PS51257">
    <property type="entry name" value="PROKAR_LIPOPROTEIN"/>
    <property type="match status" value="1"/>
</dbReference>